<protein>
    <submittedName>
        <fullName evidence="2">Uncharacterized protein</fullName>
    </submittedName>
</protein>
<evidence type="ECO:0000256" key="1">
    <source>
        <dbReference type="SAM" id="Phobius"/>
    </source>
</evidence>
<proteinExistence type="predicted"/>
<keyword evidence="1" id="KW-0812">Transmembrane</keyword>
<dbReference type="EMBL" id="AAZDVE040000009">
    <property type="protein sequence ID" value="EMP9432563.1"/>
    <property type="molecule type" value="Genomic_DNA"/>
</dbReference>
<keyword evidence="1" id="KW-1133">Transmembrane helix</keyword>
<reference evidence="2" key="1">
    <citation type="submission" date="2024-02" db="EMBL/GenBank/DDBJ databases">
        <authorList>
            <consortium name="Clinical and Environmental Microbiology Branch: Whole genome sequencing antimicrobial resistance pathogens in the healthcare setting"/>
        </authorList>
    </citation>
    <scope>NUCLEOTIDE SEQUENCE</scope>
    <source>
        <strain evidence="2">2020GO-00142</strain>
    </source>
</reference>
<feature type="transmembrane region" description="Helical" evidence="1">
    <location>
        <begin position="12"/>
        <end position="32"/>
    </location>
</feature>
<organism evidence="2">
    <name type="scientific">Providencia stuartii</name>
    <dbReference type="NCBI Taxonomy" id="588"/>
    <lineage>
        <taxon>Bacteria</taxon>
        <taxon>Pseudomonadati</taxon>
        <taxon>Pseudomonadota</taxon>
        <taxon>Gammaproteobacteria</taxon>
        <taxon>Enterobacterales</taxon>
        <taxon>Morganellaceae</taxon>
        <taxon>Providencia</taxon>
    </lineage>
</organism>
<comment type="caution">
    <text evidence="2">The sequence shown here is derived from an EMBL/GenBank/DDBJ whole genome shotgun (WGS) entry which is preliminary data.</text>
</comment>
<evidence type="ECO:0000313" key="2">
    <source>
        <dbReference type="EMBL" id="EMP9432563.1"/>
    </source>
</evidence>
<sequence>MEYEHNRNGKHYPSFILVTAIIWIAKKLFYLIKKIYHYFKNRKKYEKYKGQKI</sequence>
<gene>
    <name evidence="2" type="ORF">JRA39_001600</name>
</gene>
<keyword evidence="1" id="KW-0472">Membrane</keyword>
<accession>A0AAI9HZB6</accession>
<name>A0AAI9HZB6_PROST</name>
<dbReference type="AlphaFoldDB" id="A0AAI9HZB6"/>